<dbReference type="GO" id="GO:0000155">
    <property type="term" value="F:phosphorelay sensor kinase activity"/>
    <property type="evidence" value="ECO:0007669"/>
    <property type="project" value="InterPro"/>
</dbReference>
<dbReference type="PRINTS" id="PR00344">
    <property type="entry name" value="BCTRLSENSOR"/>
</dbReference>
<dbReference type="InterPro" id="IPR036890">
    <property type="entry name" value="HATPase_C_sf"/>
</dbReference>
<dbReference type="PANTHER" id="PTHR43065">
    <property type="entry name" value="SENSOR HISTIDINE KINASE"/>
    <property type="match status" value="1"/>
</dbReference>
<keyword evidence="6 11" id="KW-0418">Kinase</keyword>
<feature type="transmembrane region" description="Helical" evidence="9">
    <location>
        <begin position="29"/>
        <end position="47"/>
    </location>
</feature>
<reference evidence="11 12" key="1">
    <citation type="submission" date="2012-10" db="EMBL/GenBank/DDBJ databases">
        <title>Draft Genome Sequence of Paenibacillus popilliae ATCC 14706T.</title>
        <authorList>
            <person name="Iiyama K."/>
            <person name="Mori K."/>
            <person name="Mon H."/>
            <person name="Chieda Y."/>
            <person name="Lee J.M."/>
            <person name="Kusakabe T."/>
            <person name="Tashiro K."/>
            <person name="Asano S."/>
            <person name="Yasunaga-Aoki C."/>
            <person name="Shimizu S."/>
        </authorList>
    </citation>
    <scope>NUCLEOTIDE SEQUENCE [LARGE SCALE GENOMIC DNA]</scope>
    <source>
        <strain evidence="11 12">ATCC 14706</strain>
    </source>
</reference>
<keyword evidence="4" id="KW-0808">Transferase</keyword>
<evidence type="ECO:0000256" key="9">
    <source>
        <dbReference type="SAM" id="Phobius"/>
    </source>
</evidence>
<dbReference type="EMBL" id="BALG01000025">
    <property type="protein sequence ID" value="GAC41235.1"/>
    <property type="molecule type" value="Genomic_DNA"/>
</dbReference>
<evidence type="ECO:0000256" key="1">
    <source>
        <dbReference type="ARBA" id="ARBA00000085"/>
    </source>
</evidence>
<dbReference type="InterPro" id="IPR004358">
    <property type="entry name" value="Sig_transdc_His_kin-like_C"/>
</dbReference>
<keyword evidence="12" id="KW-1185">Reference proteome</keyword>
<dbReference type="EC" id="2.7.13.3" evidence="2"/>
<feature type="domain" description="Histidine kinase" evidence="10">
    <location>
        <begin position="87"/>
        <end position="291"/>
    </location>
</feature>
<dbReference type="AlphaFoldDB" id="M9LFU1"/>
<dbReference type="SMART" id="SM00388">
    <property type="entry name" value="HisKA"/>
    <property type="match status" value="1"/>
</dbReference>
<dbReference type="Gene3D" id="1.10.287.130">
    <property type="match status" value="1"/>
</dbReference>
<proteinExistence type="predicted"/>
<sequence>MFTLGFSLFSIMAVGEVSWYTFISREYELYLWKWGVVCFVVCLIHILGRRIAENHRRVIFYAKELELFNGKLQQSEKMEILSELAASVAHEVRNPLQVTRGFLQLLGGKTGTTEQKYLDLALTELDRASEIITDFLTFAKPELDEIQILDIANELRHIEGILMPLATMQGGTIELEAAPTLHIQGNSSKFKQAFINMIKNGIEAFTEKGLIRIEAYEREGQVIIRIEDNGIGMDEEALKRLGEPYFSNKSKGTGLGLMVTFRIIEVMQGKMHFKSEKGVGTVITVSFPSVPQ</sequence>
<protein>
    <recommendedName>
        <fullName evidence="2">histidine kinase</fullName>
        <ecNumber evidence="2">2.7.13.3</ecNumber>
    </recommendedName>
</protein>
<evidence type="ECO:0000256" key="6">
    <source>
        <dbReference type="ARBA" id="ARBA00022777"/>
    </source>
</evidence>
<dbReference type="InterPro" id="IPR003661">
    <property type="entry name" value="HisK_dim/P_dom"/>
</dbReference>
<dbReference type="InterPro" id="IPR003594">
    <property type="entry name" value="HATPase_dom"/>
</dbReference>
<comment type="catalytic activity">
    <reaction evidence="1">
        <text>ATP + protein L-histidine = ADP + protein N-phospho-L-histidine.</text>
        <dbReference type="EC" id="2.7.13.3"/>
    </reaction>
</comment>
<dbReference type="Pfam" id="PF00512">
    <property type="entry name" value="HisKA"/>
    <property type="match status" value="1"/>
</dbReference>
<dbReference type="Gene3D" id="3.30.565.10">
    <property type="entry name" value="Histidine kinase-like ATPase, C-terminal domain"/>
    <property type="match status" value="1"/>
</dbReference>
<dbReference type="SMART" id="SM00387">
    <property type="entry name" value="HATPase_c"/>
    <property type="match status" value="1"/>
</dbReference>
<dbReference type="InterPro" id="IPR005467">
    <property type="entry name" value="His_kinase_dom"/>
</dbReference>
<evidence type="ECO:0000313" key="12">
    <source>
        <dbReference type="Proteomes" id="UP000029453"/>
    </source>
</evidence>
<dbReference type="GO" id="GO:0005524">
    <property type="term" value="F:ATP binding"/>
    <property type="evidence" value="ECO:0007669"/>
    <property type="project" value="UniProtKB-KW"/>
</dbReference>
<organism evidence="11 12">
    <name type="scientific">Paenibacillus popilliae ATCC 14706</name>
    <dbReference type="NCBI Taxonomy" id="1212764"/>
    <lineage>
        <taxon>Bacteria</taxon>
        <taxon>Bacillati</taxon>
        <taxon>Bacillota</taxon>
        <taxon>Bacilli</taxon>
        <taxon>Bacillales</taxon>
        <taxon>Paenibacillaceae</taxon>
        <taxon>Paenibacillus</taxon>
    </lineage>
</organism>
<keyword evidence="8" id="KW-0902">Two-component regulatory system</keyword>
<evidence type="ECO:0000256" key="4">
    <source>
        <dbReference type="ARBA" id="ARBA00022679"/>
    </source>
</evidence>
<accession>M9LFU1</accession>
<keyword evidence="5" id="KW-0547">Nucleotide-binding</keyword>
<keyword evidence="9" id="KW-0812">Transmembrane</keyword>
<dbReference type="InterPro" id="IPR036097">
    <property type="entry name" value="HisK_dim/P_sf"/>
</dbReference>
<evidence type="ECO:0000256" key="3">
    <source>
        <dbReference type="ARBA" id="ARBA00022553"/>
    </source>
</evidence>
<dbReference type="CDD" id="cd00082">
    <property type="entry name" value="HisKA"/>
    <property type="match status" value="1"/>
</dbReference>
<dbReference type="Pfam" id="PF02518">
    <property type="entry name" value="HATPase_c"/>
    <property type="match status" value="1"/>
</dbReference>
<dbReference type="SUPFAM" id="SSF47384">
    <property type="entry name" value="Homodimeric domain of signal transducing histidine kinase"/>
    <property type="match status" value="1"/>
</dbReference>
<gene>
    <name evidence="11" type="ORF">PPOP_0585</name>
</gene>
<evidence type="ECO:0000313" key="11">
    <source>
        <dbReference type="EMBL" id="GAC41235.1"/>
    </source>
</evidence>
<evidence type="ECO:0000259" key="10">
    <source>
        <dbReference type="PROSITE" id="PS50109"/>
    </source>
</evidence>
<keyword evidence="7" id="KW-0067">ATP-binding</keyword>
<keyword evidence="3" id="KW-0597">Phosphoprotein</keyword>
<evidence type="ECO:0000256" key="7">
    <source>
        <dbReference type="ARBA" id="ARBA00022840"/>
    </source>
</evidence>
<keyword evidence="9" id="KW-0472">Membrane</keyword>
<dbReference type="PROSITE" id="PS50109">
    <property type="entry name" value="HIS_KIN"/>
    <property type="match status" value="1"/>
</dbReference>
<keyword evidence="9" id="KW-1133">Transmembrane helix</keyword>
<evidence type="ECO:0000256" key="8">
    <source>
        <dbReference type="ARBA" id="ARBA00023012"/>
    </source>
</evidence>
<dbReference type="Proteomes" id="UP000029453">
    <property type="component" value="Unassembled WGS sequence"/>
</dbReference>
<evidence type="ECO:0000256" key="2">
    <source>
        <dbReference type="ARBA" id="ARBA00012438"/>
    </source>
</evidence>
<comment type="caution">
    <text evidence="11">The sequence shown here is derived from an EMBL/GenBank/DDBJ whole genome shotgun (WGS) entry which is preliminary data.</text>
</comment>
<name>M9LFU1_PAEPP</name>
<evidence type="ECO:0000256" key="5">
    <source>
        <dbReference type="ARBA" id="ARBA00022741"/>
    </source>
</evidence>
<dbReference type="PANTHER" id="PTHR43065:SF53">
    <property type="entry name" value="SPORULATION KINASE B"/>
    <property type="match status" value="1"/>
</dbReference>
<dbReference type="SUPFAM" id="SSF55874">
    <property type="entry name" value="ATPase domain of HSP90 chaperone/DNA topoisomerase II/histidine kinase"/>
    <property type="match status" value="1"/>
</dbReference>